<gene>
    <name evidence="2" type="ORF">POVWA1_027220</name>
    <name evidence="3" type="ORF">POVWA2_027380</name>
</gene>
<feature type="compositionally biased region" description="Basic residues" evidence="1">
    <location>
        <begin position="37"/>
        <end position="48"/>
    </location>
</feature>
<evidence type="ECO:0000313" key="4">
    <source>
        <dbReference type="Proteomes" id="UP000078550"/>
    </source>
</evidence>
<evidence type="ECO:0000313" key="3">
    <source>
        <dbReference type="EMBL" id="SBT35916.1"/>
    </source>
</evidence>
<evidence type="ECO:0000313" key="2">
    <source>
        <dbReference type="EMBL" id="SBT35413.1"/>
    </source>
</evidence>
<name>A0A1A8YV37_PLAOA</name>
<protein>
    <submittedName>
        <fullName evidence="2">Uncharacterized protein</fullName>
    </submittedName>
</protein>
<organism evidence="2 5">
    <name type="scientific">Plasmodium ovale wallikeri</name>
    <dbReference type="NCBI Taxonomy" id="864142"/>
    <lineage>
        <taxon>Eukaryota</taxon>
        <taxon>Sar</taxon>
        <taxon>Alveolata</taxon>
        <taxon>Apicomplexa</taxon>
        <taxon>Aconoidasida</taxon>
        <taxon>Haemosporida</taxon>
        <taxon>Plasmodiidae</taxon>
        <taxon>Plasmodium</taxon>
        <taxon>Plasmodium (Plasmodium)</taxon>
    </lineage>
</organism>
<sequence length="73" mass="8625">MCGDKSVLLTHIMQKYRYRSNCKKKLGINVPRVFNLKGKKKKKKKKKEEKKGEGSEKERRDEGKKDGKKEKIM</sequence>
<dbReference type="EMBL" id="FLRD01000083">
    <property type="protein sequence ID" value="SBT35413.1"/>
    <property type="molecule type" value="Genomic_DNA"/>
</dbReference>
<evidence type="ECO:0000313" key="5">
    <source>
        <dbReference type="Proteomes" id="UP000078555"/>
    </source>
</evidence>
<reference evidence="4 5" key="2">
    <citation type="submission" date="2016-05" db="EMBL/GenBank/DDBJ databases">
        <authorList>
            <person name="Naeem Raeece"/>
        </authorList>
    </citation>
    <scope>NUCLEOTIDE SEQUENCE [LARGE SCALE GENOMIC DNA]</scope>
</reference>
<reference evidence="2" key="1">
    <citation type="submission" date="2016-05" db="EMBL/GenBank/DDBJ databases">
        <authorList>
            <person name="Lavstsen T."/>
            <person name="Jespersen J.S."/>
        </authorList>
    </citation>
    <scope>NUCLEOTIDE SEQUENCE [LARGE SCALE GENOMIC DNA]</scope>
</reference>
<proteinExistence type="predicted"/>
<evidence type="ECO:0000256" key="1">
    <source>
        <dbReference type="SAM" id="MobiDB-lite"/>
    </source>
</evidence>
<feature type="compositionally biased region" description="Basic and acidic residues" evidence="1">
    <location>
        <begin position="49"/>
        <end position="73"/>
    </location>
</feature>
<dbReference type="Proteomes" id="UP000078555">
    <property type="component" value="Unassembled WGS sequence"/>
</dbReference>
<dbReference type="AlphaFoldDB" id="A0A1A8YV37"/>
<accession>A0A1A8YV37</accession>
<feature type="region of interest" description="Disordered" evidence="1">
    <location>
        <begin position="30"/>
        <end position="73"/>
    </location>
</feature>
<dbReference type="EMBL" id="FLRE01000110">
    <property type="protein sequence ID" value="SBT35916.1"/>
    <property type="molecule type" value="Genomic_DNA"/>
</dbReference>
<keyword evidence="5" id="KW-1185">Reference proteome</keyword>
<dbReference type="Proteomes" id="UP000078550">
    <property type="component" value="Unassembled WGS sequence"/>
</dbReference>